<dbReference type="Proteomes" id="UP001157502">
    <property type="component" value="Chromosome 12"/>
</dbReference>
<gene>
    <name evidence="1" type="ORF">DPEC_G00149290</name>
</gene>
<sequence length="518" mass="58013">MNYQQLDFGARYKVKSTRKTHYFKTVLERMPYEDMKKPLIRDATPRPPGTITSDPGTPFVGILGTGDFSRSLAKKLVASGYQVVVGSRNPKRCASLFPDEAEVTTQLEAATQADLIFVALFPEHYSTLAGLKDLLAGKTLVDVSNGIKVNKDTESHAEQLAKLFPESNVVKGFNVISAWSLQTGPKDGNRQVLICGDNSRAKTAVSEICRSLGFVPVDMGHLSSALEIENTPLYLFPSWRSPFFTTFTIFLFFYAYNFIRDVLHPHVTAGKSAFYKMPVEVVNKSLPSAALVTLAVVYLPGLIAACLQLSWGTKYRRFPDWLDRWLQLRKQLGLCAFFCAALHAVYSLCLPMRRSARYQLLNDAFKQVKADHPDAWVEEEVWRMELYLSLGILALGVLSLLAISSLPSVGNSLNWREFSFVQSRLGYTALGIATLHTLTYGWTRAFEAKQYRFYLPPTFMLVLALPLAVLLGRLALSVPCMALRLHRIRRGWEKSRALRFTLPGDGCNGSLQEDISRV</sequence>
<evidence type="ECO:0000313" key="2">
    <source>
        <dbReference type="Proteomes" id="UP001157502"/>
    </source>
</evidence>
<keyword evidence="2" id="KW-1185">Reference proteome</keyword>
<accession>A0ACC2GIV4</accession>
<reference evidence="1" key="1">
    <citation type="submission" date="2021-05" db="EMBL/GenBank/DDBJ databases">
        <authorList>
            <person name="Pan Q."/>
            <person name="Jouanno E."/>
            <person name="Zahm M."/>
            <person name="Klopp C."/>
            <person name="Cabau C."/>
            <person name="Louis A."/>
            <person name="Berthelot C."/>
            <person name="Parey E."/>
            <person name="Roest Crollius H."/>
            <person name="Montfort J."/>
            <person name="Robinson-Rechavi M."/>
            <person name="Bouchez O."/>
            <person name="Lampietro C."/>
            <person name="Lopez Roques C."/>
            <person name="Donnadieu C."/>
            <person name="Postlethwait J."/>
            <person name="Bobe J."/>
            <person name="Dillon D."/>
            <person name="Chandos A."/>
            <person name="von Hippel F."/>
            <person name="Guiguen Y."/>
        </authorList>
    </citation>
    <scope>NUCLEOTIDE SEQUENCE</scope>
    <source>
        <strain evidence="1">YG-Jan2019</strain>
    </source>
</reference>
<comment type="caution">
    <text evidence="1">The sequence shown here is derived from an EMBL/GenBank/DDBJ whole genome shotgun (WGS) entry which is preliminary data.</text>
</comment>
<dbReference type="EMBL" id="CM055739">
    <property type="protein sequence ID" value="KAJ8003528.1"/>
    <property type="molecule type" value="Genomic_DNA"/>
</dbReference>
<name>A0ACC2GIV4_DALPE</name>
<organism evidence="1 2">
    <name type="scientific">Dallia pectoralis</name>
    <name type="common">Alaska blackfish</name>
    <dbReference type="NCBI Taxonomy" id="75939"/>
    <lineage>
        <taxon>Eukaryota</taxon>
        <taxon>Metazoa</taxon>
        <taxon>Chordata</taxon>
        <taxon>Craniata</taxon>
        <taxon>Vertebrata</taxon>
        <taxon>Euteleostomi</taxon>
        <taxon>Actinopterygii</taxon>
        <taxon>Neopterygii</taxon>
        <taxon>Teleostei</taxon>
        <taxon>Protacanthopterygii</taxon>
        <taxon>Esociformes</taxon>
        <taxon>Umbridae</taxon>
        <taxon>Dallia</taxon>
    </lineage>
</organism>
<protein>
    <submittedName>
        <fullName evidence="1">Uncharacterized protein</fullName>
    </submittedName>
</protein>
<evidence type="ECO:0000313" key="1">
    <source>
        <dbReference type="EMBL" id="KAJ8003528.1"/>
    </source>
</evidence>
<proteinExistence type="predicted"/>